<keyword evidence="3 4" id="KW-0460">Magnesium</keyword>
<keyword evidence="2 4" id="KW-0479">Metal-binding</keyword>
<accession>A4BT03</accession>
<evidence type="ECO:0000256" key="4">
    <source>
        <dbReference type="PIRSR" id="PIRSR015582-2"/>
    </source>
</evidence>
<evidence type="ECO:0000256" key="2">
    <source>
        <dbReference type="ARBA" id="ARBA00022723"/>
    </source>
</evidence>
<organism evidence="5 6">
    <name type="scientific">Nitrococcus mobilis Nb-231</name>
    <dbReference type="NCBI Taxonomy" id="314278"/>
    <lineage>
        <taxon>Bacteria</taxon>
        <taxon>Pseudomonadati</taxon>
        <taxon>Pseudomonadota</taxon>
        <taxon>Gammaproteobacteria</taxon>
        <taxon>Chromatiales</taxon>
        <taxon>Ectothiorhodospiraceae</taxon>
        <taxon>Nitrococcus</taxon>
    </lineage>
</organism>
<dbReference type="HOGENOM" id="CLU_062194_1_0_6"/>
<dbReference type="AlphaFoldDB" id="A4BT03"/>
<dbReference type="InterPro" id="IPR039480">
    <property type="entry name" value="C-C_Bond_Lyase-like"/>
</dbReference>
<evidence type="ECO:0000256" key="1">
    <source>
        <dbReference type="ARBA" id="ARBA00001946"/>
    </source>
</evidence>
<reference evidence="5 6" key="1">
    <citation type="submission" date="2006-02" db="EMBL/GenBank/DDBJ databases">
        <authorList>
            <person name="Waterbury J."/>
            <person name="Ferriera S."/>
            <person name="Johnson J."/>
            <person name="Kravitz S."/>
            <person name="Halpern A."/>
            <person name="Remington K."/>
            <person name="Beeson K."/>
            <person name="Tran B."/>
            <person name="Rogers Y.-H."/>
            <person name="Friedman R."/>
            <person name="Venter J.C."/>
        </authorList>
    </citation>
    <scope>NUCLEOTIDE SEQUENCE [LARGE SCALE GENOMIC DNA]</scope>
    <source>
        <strain evidence="5 6">Nb-231</strain>
    </source>
</reference>
<dbReference type="GO" id="GO:0000287">
    <property type="term" value="F:magnesium ion binding"/>
    <property type="evidence" value="ECO:0007669"/>
    <property type="project" value="TreeGrafter"/>
</dbReference>
<dbReference type="InterPro" id="IPR015813">
    <property type="entry name" value="Pyrv/PenolPyrv_kinase-like_dom"/>
</dbReference>
<dbReference type="eggNOG" id="COG2301">
    <property type="taxonomic scope" value="Bacteria"/>
</dbReference>
<protein>
    <submittedName>
        <fullName evidence="5">ATP/GTP-binding protein</fullName>
    </submittedName>
</protein>
<dbReference type="RefSeq" id="WP_005001195.1">
    <property type="nucleotide sequence ID" value="NZ_CH672427.1"/>
</dbReference>
<proteinExistence type="predicted"/>
<comment type="caution">
    <text evidence="5">The sequence shown here is derived from an EMBL/GenBank/DDBJ whole genome shotgun (WGS) entry which is preliminary data.</text>
</comment>
<evidence type="ECO:0000313" key="6">
    <source>
        <dbReference type="Proteomes" id="UP000003374"/>
    </source>
</evidence>
<dbReference type="EMBL" id="AAOF01000012">
    <property type="protein sequence ID" value="EAR21071.1"/>
    <property type="molecule type" value="Genomic_DNA"/>
</dbReference>
<dbReference type="GO" id="GO:0006107">
    <property type="term" value="P:oxaloacetate metabolic process"/>
    <property type="evidence" value="ECO:0007669"/>
    <property type="project" value="TreeGrafter"/>
</dbReference>
<comment type="cofactor">
    <cofactor evidence="1">
        <name>Mg(2+)</name>
        <dbReference type="ChEBI" id="CHEBI:18420"/>
    </cofactor>
</comment>
<name>A4BT03_9GAMM</name>
<dbReference type="InterPro" id="IPR011206">
    <property type="entry name" value="Citrate_lyase_beta/mcl1/mcl2"/>
</dbReference>
<dbReference type="PANTHER" id="PTHR32308">
    <property type="entry name" value="LYASE BETA SUBUNIT, PUTATIVE (AFU_ORTHOLOGUE AFUA_4G13030)-RELATED"/>
    <property type="match status" value="1"/>
</dbReference>
<evidence type="ECO:0000256" key="3">
    <source>
        <dbReference type="ARBA" id="ARBA00022842"/>
    </source>
</evidence>
<feature type="binding site" evidence="4">
    <location>
        <position position="178"/>
    </location>
    <ligand>
        <name>Mg(2+)</name>
        <dbReference type="ChEBI" id="CHEBI:18420"/>
    </ligand>
</feature>
<keyword evidence="6" id="KW-1185">Reference proteome</keyword>
<dbReference type="PANTHER" id="PTHR32308:SF10">
    <property type="entry name" value="CITRATE LYASE SUBUNIT BETA"/>
    <property type="match status" value="1"/>
</dbReference>
<dbReference type="Proteomes" id="UP000003374">
    <property type="component" value="Unassembled WGS sequence"/>
</dbReference>
<dbReference type="Pfam" id="PF15617">
    <property type="entry name" value="C-C_Bond_Lyase"/>
    <property type="match status" value="1"/>
</dbReference>
<sequence length="312" mass="34786">MTDRKAQFAATVRAREAGETSGPHYMGLGATLYMPATREDLVPLLNQKKLCGLRSLVVCTEDAVPENKLAAALGNLDATLDRLSPASLMRFVRPRNPKVLGEIMRMPGINAIDGLVLPKVDETNIIAYAETVAKTPWLALMPTIETAVAFDRGRLERLRDSLALLINPVLCLRIGGNDLLQCLGLKRPKHMTVYDTPLRTVINDIIVTFRPAGYELSSPVFEHLDSWQTLEREVAMDIMYGLWAKTAIHPTQVGMIETAYRVSEQEYALAEKILGRDAPAVFKMNGQMCEPTTHREWAVRVRKRAEFYGVHG</sequence>
<dbReference type="OrthoDB" id="348111at2"/>
<dbReference type="PIRSF" id="PIRSF015582">
    <property type="entry name" value="Cit_lyase_B"/>
    <property type="match status" value="1"/>
</dbReference>
<dbReference type="Gene3D" id="3.20.20.60">
    <property type="entry name" value="Phosphoenolpyruvate-binding domains"/>
    <property type="match status" value="1"/>
</dbReference>
<gene>
    <name evidence="5" type="ORF">NB231_07872</name>
</gene>
<dbReference type="GO" id="GO:0003824">
    <property type="term" value="F:catalytic activity"/>
    <property type="evidence" value="ECO:0007669"/>
    <property type="project" value="InterPro"/>
</dbReference>
<dbReference type="InterPro" id="IPR040442">
    <property type="entry name" value="Pyrv_kinase-like_dom_sf"/>
</dbReference>
<evidence type="ECO:0000313" key="5">
    <source>
        <dbReference type="EMBL" id="EAR21071.1"/>
    </source>
</evidence>
<dbReference type="STRING" id="314278.NB231_07872"/>
<dbReference type="SUPFAM" id="SSF51621">
    <property type="entry name" value="Phosphoenolpyruvate/pyruvate domain"/>
    <property type="match status" value="1"/>
</dbReference>